<proteinExistence type="inferred from homology"/>
<dbReference type="PANTHER" id="PTHR11786">
    <property type="entry name" value="N-HYDROXYARYLAMINE O-ACETYLTRANSFERASE"/>
    <property type="match status" value="1"/>
</dbReference>
<accession>A0ABT0TQY5</accession>
<sequence length="273" mass="30908">MQSPIDIAAYYNRIGFTATPKVALETLQQLNFLHATTIPFENLNPILKVPVAIDLASVEQKIVHEGRGGYCFEQNSLLYHVLQQIGFQVVPLAGRVVWNMPEETMTAQTHLFLKVTLEGQEYLVDVGFGAQTLTQPVPFVLGEVHQIPHETIRIIQKDSYYIMQTLLHEEWRPMYKFTAQEAHFVDFEVANWYTSTHPKHIFTNILTVALAGHEGRYALADNKFSTYSLEGKAEVKHVTSVAELKAILTDVFKLKLPDSPILEEKLEAIVSKS</sequence>
<dbReference type="InterPro" id="IPR001447">
    <property type="entry name" value="Arylamine_N-AcTrfase"/>
</dbReference>
<comment type="caution">
    <text evidence="3">The sequence shown here is derived from an EMBL/GenBank/DDBJ whole genome shotgun (WGS) entry which is preliminary data.</text>
</comment>
<protein>
    <submittedName>
        <fullName evidence="3">Arylamine N-acetyltransferase</fullName>
    </submittedName>
</protein>
<evidence type="ECO:0000256" key="2">
    <source>
        <dbReference type="RuleBase" id="RU003452"/>
    </source>
</evidence>
<dbReference type="RefSeq" id="WP_250593139.1">
    <property type="nucleotide sequence ID" value="NZ_JAMLJM010000008.1"/>
</dbReference>
<gene>
    <name evidence="3" type="ORF">NAT50_09985</name>
</gene>
<organism evidence="3 4">
    <name type="scientific">Flavobacterium luminosum</name>
    <dbReference type="NCBI Taxonomy" id="2949086"/>
    <lineage>
        <taxon>Bacteria</taxon>
        <taxon>Pseudomonadati</taxon>
        <taxon>Bacteroidota</taxon>
        <taxon>Flavobacteriia</taxon>
        <taxon>Flavobacteriales</taxon>
        <taxon>Flavobacteriaceae</taxon>
        <taxon>Flavobacterium</taxon>
    </lineage>
</organism>
<dbReference type="Proteomes" id="UP001317191">
    <property type="component" value="Unassembled WGS sequence"/>
</dbReference>
<evidence type="ECO:0000313" key="4">
    <source>
        <dbReference type="Proteomes" id="UP001317191"/>
    </source>
</evidence>
<dbReference type="PANTHER" id="PTHR11786:SF0">
    <property type="entry name" value="ARYLAMINE N-ACETYLTRANSFERASE 4-RELATED"/>
    <property type="match status" value="1"/>
</dbReference>
<name>A0ABT0TQY5_9FLAO</name>
<dbReference type="Gene3D" id="2.40.128.150">
    <property type="entry name" value="Cysteine proteinases"/>
    <property type="match status" value="1"/>
</dbReference>
<evidence type="ECO:0000313" key="3">
    <source>
        <dbReference type="EMBL" id="MCL9809686.1"/>
    </source>
</evidence>
<evidence type="ECO:0000256" key="1">
    <source>
        <dbReference type="ARBA" id="ARBA00006547"/>
    </source>
</evidence>
<keyword evidence="4" id="KW-1185">Reference proteome</keyword>
<dbReference type="SUPFAM" id="SSF54001">
    <property type="entry name" value="Cysteine proteinases"/>
    <property type="match status" value="1"/>
</dbReference>
<dbReference type="Pfam" id="PF00797">
    <property type="entry name" value="Acetyltransf_2"/>
    <property type="match status" value="1"/>
</dbReference>
<dbReference type="PRINTS" id="PR01543">
    <property type="entry name" value="ANATRNSFRASE"/>
</dbReference>
<reference evidence="3 4" key="1">
    <citation type="submission" date="2022-05" db="EMBL/GenBank/DDBJ databases">
        <title>Flavobacterium sp., isolated from activated sludge.</title>
        <authorList>
            <person name="Ran Q."/>
        </authorList>
    </citation>
    <scope>NUCLEOTIDE SEQUENCE [LARGE SCALE GENOMIC DNA]</scope>
    <source>
        <strain evidence="3 4">HXWNR70</strain>
    </source>
</reference>
<comment type="similarity">
    <text evidence="1 2">Belongs to the arylamine N-acetyltransferase family.</text>
</comment>
<dbReference type="EMBL" id="JAMLJM010000008">
    <property type="protein sequence ID" value="MCL9809686.1"/>
    <property type="molecule type" value="Genomic_DNA"/>
</dbReference>
<dbReference type="InterPro" id="IPR038765">
    <property type="entry name" value="Papain-like_cys_pep_sf"/>
</dbReference>
<dbReference type="Gene3D" id="3.30.2140.10">
    <property type="entry name" value="Arylamine N-acetyltransferase"/>
    <property type="match status" value="1"/>
</dbReference>